<comment type="caution">
    <text evidence="2">The sequence shown here is derived from an EMBL/GenBank/DDBJ whole genome shotgun (WGS) entry which is preliminary data.</text>
</comment>
<evidence type="ECO:0000313" key="2">
    <source>
        <dbReference type="EMBL" id="HJE98120.1"/>
    </source>
</evidence>
<proteinExistence type="predicted"/>
<keyword evidence="1" id="KW-0175">Coiled coil</keyword>
<dbReference type="AlphaFoldDB" id="A0A921F9Y8"/>
<dbReference type="Proteomes" id="UP000707535">
    <property type="component" value="Unassembled WGS sequence"/>
</dbReference>
<reference evidence="2" key="2">
    <citation type="submission" date="2021-09" db="EMBL/GenBank/DDBJ databases">
        <authorList>
            <person name="Gilroy R."/>
        </authorList>
    </citation>
    <scope>NUCLEOTIDE SEQUENCE</scope>
    <source>
        <strain evidence="2">CHK174-6876</strain>
    </source>
</reference>
<gene>
    <name evidence="2" type="ORF">K8V00_10935</name>
</gene>
<sequence length="133" mass="15319">MRDAVQNIKNMQTELERIQSKLERLSGTLKFEQRSLNAPLEKITSDLDSMLDLGYDILLIDQGDYSTAVNDLTFTDQFIDLIISHLMHLQKGDKVRLTRQQDDMISNINKHLMHVQGSLMIVLNTFNKNAENN</sequence>
<organism evidence="2 3">
    <name type="scientific">Ligilactobacillus acidipiscis</name>
    <dbReference type="NCBI Taxonomy" id="89059"/>
    <lineage>
        <taxon>Bacteria</taxon>
        <taxon>Bacillati</taxon>
        <taxon>Bacillota</taxon>
        <taxon>Bacilli</taxon>
        <taxon>Lactobacillales</taxon>
        <taxon>Lactobacillaceae</taxon>
        <taxon>Ligilactobacillus</taxon>
    </lineage>
</organism>
<evidence type="ECO:0000313" key="3">
    <source>
        <dbReference type="Proteomes" id="UP000707535"/>
    </source>
</evidence>
<evidence type="ECO:0000256" key="1">
    <source>
        <dbReference type="SAM" id="Coils"/>
    </source>
</evidence>
<dbReference type="EMBL" id="DYXG01000108">
    <property type="protein sequence ID" value="HJE98120.1"/>
    <property type="molecule type" value="Genomic_DNA"/>
</dbReference>
<reference evidence="2" key="1">
    <citation type="journal article" date="2021" name="PeerJ">
        <title>Extensive microbial diversity within the chicken gut microbiome revealed by metagenomics and culture.</title>
        <authorList>
            <person name="Gilroy R."/>
            <person name="Ravi A."/>
            <person name="Getino M."/>
            <person name="Pursley I."/>
            <person name="Horton D.L."/>
            <person name="Alikhan N.F."/>
            <person name="Baker D."/>
            <person name="Gharbi K."/>
            <person name="Hall N."/>
            <person name="Watson M."/>
            <person name="Adriaenssens E.M."/>
            <person name="Foster-Nyarko E."/>
            <person name="Jarju S."/>
            <person name="Secka A."/>
            <person name="Antonio M."/>
            <person name="Oren A."/>
            <person name="Chaudhuri R.R."/>
            <person name="La Ragione R."/>
            <person name="Hildebrand F."/>
            <person name="Pallen M.J."/>
        </authorList>
    </citation>
    <scope>NUCLEOTIDE SEQUENCE</scope>
    <source>
        <strain evidence="2">CHK174-6876</strain>
    </source>
</reference>
<name>A0A921F9Y8_9LACO</name>
<accession>A0A921F9Y8</accession>
<protein>
    <submittedName>
        <fullName evidence="2">Uncharacterized protein</fullName>
    </submittedName>
</protein>
<feature type="coiled-coil region" evidence="1">
    <location>
        <begin position="1"/>
        <end position="35"/>
    </location>
</feature>